<organism evidence="3 4">
    <name type="scientific">Komagataella pastoris</name>
    <name type="common">Yeast</name>
    <name type="synonym">Pichia pastoris</name>
    <dbReference type="NCBI Taxonomy" id="4922"/>
    <lineage>
        <taxon>Eukaryota</taxon>
        <taxon>Fungi</taxon>
        <taxon>Dikarya</taxon>
        <taxon>Ascomycota</taxon>
        <taxon>Saccharomycotina</taxon>
        <taxon>Pichiomycetes</taxon>
        <taxon>Pichiales</taxon>
        <taxon>Pichiaceae</taxon>
        <taxon>Komagataella</taxon>
    </lineage>
</organism>
<feature type="compositionally biased region" description="Low complexity" evidence="1">
    <location>
        <begin position="965"/>
        <end position="977"/>
    </location>
</feature>
<feature type="compositionally biased region" description="Polar residues" evidence="1">
    <location>
        <begin position="924"/>
        <end position="964"/>
    </location>
</feature>
<dbReference type="GO" id="GO:0098609">
    <property type="term" value="P:cell-cell adhesion"/>
    <property type="evidence" value="ECO:0007669"/>
    <property type="project" value="TreeGrafter"/>
</dbReference>
<dbReference type="EMBL" id="CP014585">
    <property type="protein sequence ID" value="ANZ75360.1"/>
    <property type="molecule type" value="Genomic_DNA"/>
</dbReference>
<dbReference type="Pfam" id="PF05792">
    <property type="entry name" value="Candida_ALS"/>
    <property type="match status" value="14"/>
</dbReference>
<evidence type="ECO:0000313" key="3">
    <source>
        <dbReference type="EMBL" id="ANZ75360.1"/>
    </source>
</evidence>
<dbReference type="GO" id="GO:0030446">
    <property type="term" value="C:hyphal cell wall"/>
    <property type="evidence" value="ECO:0007669"/>
    <property type="project" value="TreeGrafter"/>
</dbReference>
<dbReference type="Proteomes" id="UP000094565">
    <property type="component" value="Chromosome 2"/>
</dbReference>
<dbReference type="PANTHER" id="PTHR33793:SF2">
    <property type="entry name" value="AGGLUTININ-LIKE PROTEIN 6"/>
    <property type="match status" value="1"/>
</dbReference>
<dbReference type="InterPro" id="IPR008440">
    <property type="entry name" value="Agglutinin-like_ALS_rpt"/>
</dbReference>
<name>A0A1B2JBG3_PICPA</name>
<dbReference type="PANTHER" id="PTHR33793">
    <property type="entry name" value="ALPHA-AGGLUTININ"/>
    <property type="match status" value="1"/>
</dbReference>
<dbReference type="AlphaFoldDB" id="A0A1B2JBG3"/>
<feature type="region of interest" description="Disordered" evidence="1">
    <location>
        <begin position="887"/>
        <end position="981"/>
    </location>
</feature>
<evidence type="ECO:0000256" key="2">
    <source>
        <dbReference type="SAM" id="SignalP"/>
    </source>
</evidence>
<keyword evidence="2" id="KW-0732">Signal</keyword>
<dbReference type="GO" id="GO:0030445">
    <property type="term" value="C:yeast-form cell wall"/>
    <property type="evidence" value="ECO:0007669"/>
    <property type="project" value="TreeGrafter"/>
</dbReference>
<dbReference type="InterPro" id="IPR033504">
    <property type="entry name" value="ALS"/>
</dbReference>
<reference evidence="3 4" key="1">
    <citation type="submission" date="2016-02" db="EMBL/GenBank/DDBJ databases">
        <title>Comparative genomic and transcriptomic foundation for Pichia pastoris.</title>
        <authorList>
            <person name="Love K.R."/>
            <person name="Shah K.A."/>
            <person name="Whittaker C.A."/>
            <person name="Wu J."/>
            <person name="Bartlett M.C."/>
            <person name="Ma D."/>
            <person name="Leeson R.L."/>
            <person name="Priest M."/>
            <person name="Young S.K."/>
            <person name="Love J.C."/>
        </authorList>
    </citation>
    <scope>NUCLEOTIDE SEQUENCE [LARGE SCALE GENOMIC DNA]</scope>
    <source>
        <strain evidence="3 4">ATCC 28485</strain>
    </source>
</reference>
<feature type="signal peptide" evidence="2">
    <location>
        <begin position="1"/>
        <end position="19"/>
    </location>
</feature>
<evidence type="ECO:0000256" key="1">
    <source>
        <dbReference type="SAM" id="MobiDB-lite"/>
    </source>
</evidence>
<proteinExistence type="predicted"/>
<dbReference type="OrthoDB" id="4405280at2759"/>
<gene>
    <name evidence="3" type="ORF">ATY40_BA7502923</name>
</gene>
<dbReference type="GO" id="GO:0030448">
    <property type="term" value="P:hyphal growth"/>
    <property type="evidence" value="ECO:0007669"/>
    <property type="project" value="TreeGrafter"/>
</dbReference>
<dbReference type="GO" id="GO:1903561">
    <property type="term" value="C:extracellular vesicle"/>
    <property type="evidence" value="ECO:0007669"/>
    <property type="project" value="TreeGrafter"/>
</dbReference>
<evidence type="ECO:0000313" key="4">
    <source>
        <dbReference type="Proteomes" id="UP000094565"/>
    </source>
</evidence>
<accession>A0A1B2JBG3</accession>
<feature type="chain" id="PRO_5008539369" evidence="2">
    <location>
        <begin position="20"/>
        <end position="1009"/>
    </location>
</feature>
<sequence length="1009" mass="108770">MTKFTILLSVLLRLSSAFAQVPKTTERFGHTIPRTSTLEAIGAINPAGLERTVTAEAPYEYRLIGNDHFNPGSNAKREIIDCEAVCCEVIPISDPLRKREECDCYNICCPGATDCETYVTTTQPWTGTYEITYIVPPSGTEPGTVVIETPEITDCEAVCCEVIPTSVPLRKREECECDNVCCPGATDCETYVTTTQPWTGTYETTYTVPPSGTEPGTVVIETPEVTDCEAVCCGAIPTSVPLRKREECECDNVCCPGATDCETYVTTTQPWTGTYETTYTVPPSGTEPGTVVIETPESYVTTTQPWTGTYETTFTVPPSGTEPGTVVIETPEVTDCEAVCCGPFLTSVPLRKREVCDCDNVCCPGATDCETYVTTTQPWTGTYETTFTVPPSGTEPGTVVIETPESYVTTTQPWTGTYETTYTVPPSGTEPGTVVIETPEIIDCEAVCCEVIPISVSLRKREECNCDNICCPWDTDCETYVTTTQPWTGTYETTFTVPPSGTEPGTVVIETPESYVTTTQPWTGTYETTFTVPPSGTEPGTVVIETPEIIDCEAVCCRPFLTSVPLRKREECDCDNICCPWATDCETYVTTTQPWTGTYETTFTVPPSGTEPGTVVIETPESYVTTTQPWTGTYETTFTVPPSGTEPGTVVIETPESYVTTTQPWTGTYETTYTVPPSGTEPGTVVIETPESYVTTTQPWTGTYETTFTVPPSGTEPGTVVIETPESYVTTTQPWTGTYETTFTVPPSGTEPGTVVIETPESYVTTTQPWTGTYETTYTVPPSGTEPGTVVIETPESYVTTTQPWTGTYETTHTVPPSGTEPGTVIVETPIGYLNTSVSASTRTWTKTDTVTQFISCPVCTIPKTITVTPKLPNETVTVIISQPHSTSSKDTATTVKTQGASVSSHSHKTTVKTYVKPEHGTSKPDTVTTTVVGSHSAKRTSTGSLSGYQASSIPHTVTSQEKASSTVTHTESSTSVYQVSPSNGASWLSVRLNTVLSVIGTLFAAVLI</sequence>
<protein>
    <submittedName>
        <fullName evidence="3">BA75_02923T0</fullName>
    </submittedName>
</protein>
<feature type="compositionally biased region" description="Polar residues" evidence="1">
    <location>
        <begin position="887"/>
        <end position="905"/>
    </location>
</feature>
<dbReference type="GO" id="GO:0009986">
    <property type="term" value="C:cell surface"/>
    <property type="evidence" value="ECO:0007669"/>
    <property type="project" value="TreeGrafter"/>
</dbReference>
<keyword evidence="4" id="KW-1185">Reference proteome</keyword>